<evidence type="ECO:0000256" key="6">
    <source>
        <dbReference type="ARBA" id="ARBA00012448"/>
    </source>
</evidence>
<evidence type="ECO:0000256" key="11">
    <source>
        <dbReference type="ARBA" id="ARBA00022679"/>
    </source>
</evidence>
<feature type="domain" description="Glycosyl transferase family 51" evidence="29">
    <location>
        <begin position="82"/>
        <end position="265"/>
    </location>
</feature>
<dbReference type="GO" id="GO:0071555">
    <property type="term" value="P:cell wall organization"/>
    <property type="evidence" value="ECO:0007669"/>
    <property type="project" value="UniProtKB-KW"/>
</dbReference>
<dbReference type="InterPro" id="IPR012338">
    <property type="entry name" value="Beta-lactam/transpept-like"/>
</dbReference>
<dbReference type="InterPro" id="IPR050396">
    <property type="entry name" value="Glycosyltr_51/Transpeptidase"/>
</dbReference>
<sequence>MNFSKKGTVDKQKQIRSTSKKLVTKIGVSFFRTFLICLLVIAIVGSFAGYGILRGIIDSAPSIDSISVAPTGFSTTIYDQDGNELTKLVGSDANRIYAEIGQIPEHVQNAFIAIEDERFWKHNGIDVQGIVRVIFLGVSNGRFSQGASTLTQQLLKNQVFEGGNEDDFVEKFERKLQEQFLAIQLEEKLSKKQILEYYLNTINLGQNTLGVQAASNRYFDKDVSKLTISEAAVIAAITQNPAYNNPISYPENNSDRRIAILGNMKNQGYISQTEYDEAMEDNVYERIQTVNKELGESSVYSYFVDEMINQVVKDLQEKKGYTQAQANNAIYRGGLSIYTTQDSKLQNICDETLSNDDFYPDNSKWELNYQLSIEKKDGTTNNYSAGHIKNYVSKGNPNFSLLFADKKDADKYIEQFKASVIEDGDIITGENISFSIQPQISFVLMDQKNGQVKAIVGGRGEKKASRTLNRASSTVRQPGSTFKVISTFLPALDSAGMTLANVQDDAPYQYPNGTKVNNYYSGYKGLSTLRDAIVHSMNIVTVKTLEQVTPQIAYDYLLKLGFTTIVDSRTDESGRVLSDINLPMALGGLTDGITNLELTAAFAAIANNGAYIEPTFYTKIVDHDGKVLLENKPETRQVIKESTAWLLTSAMEDVVKRGTGTRLRLTNTSMPVAGKTGTTTNDNDSWFSGYTPYYTASIWSGYDNNGSLSNTSYTKDLWRTIMEKVNGDLKVKSFKMPNSVVSAKICTKSGKLAVDGVCDHAQGGSTVRTEYFAKGTAPKEKCDIHVKLSVCTESHKLATEYCPKSQVKDIVYLIKEETAKTADTPNLLPKGLEDSICNIHKSFIIDDHWGNDTDDDNNNDGTVTDPGDDGTIPDPSAGQTGNSNGNSNENSNGNSNDGNKKNNGLFNWFN</sequence>
<evidence type="ECO:0000256" key="25">
    <source>
        <dbReference type="ARBA" id="ARBA00060592"/>
    </source>
</evidence>
<feature type="compositionally biased region" description="Low complexity" evidence="26">
    <location>
        <begin position="859"/>
        <end position="904"/>
    </location>
</feature>
<evidence type="ECO:0000256" key="21">
    <source>
        <dbReference type="ARBA" id="ARBA00023316"/>
    </source>
</evidence>
<evidence type="ECO:0000256" key="14">
    <source>
        <dbReference type="ARBA" id="ARBA00022960"/>
    </source>
</evidence>
<evidence type="ECO:0000313" key="31">
    <source>
        <dbReference type="Proteomes" id="UP000273083"/>
    </source>
</evidence>
<evidence type="ECO:0000256" key="13">
    <source>
        <dbReference type="ARBA" id="ARBA00022801"/>
    </source>
</evidence>
<evidence type="ECO:0000256" key="9">
    <source>
        <dbReference type="ARBA" id="ARBA00022670"/>
    </source>
</evidence>
<evidence type="ECO:0000256" key="27">
    <source>
        <dbReference type="SAM" id="Phobius"/>
    </source>
</evidence>
<dbReference type="GO" id="GO:0009252">
    <property type="term" value="P:peptidoglycan biosynthetic process"/>
    <property type="evidence" value="ECO:0007669"/>
    <property type="project" value="UniProtKB-UniPathway"/>
</dbReference>
<evidence type="ECO:0000259" key="28">
    <source>
        <dbReference type="Pfam" id="PF00905"/>
    </source>
</evidence>
<comment type="catalytic activity">
    <reaction evidence="22">
        <text>Preferential cleavage: (Ac)2-L-Lys-D-Ala-|-D-Ala. Also transpeptidation of peptidyl-alanyl moieties that are N-acyl substituents of D-alanine.</text>
        <dbReference type="EC" id="3.4.16.4"/>
    </reaction>
</comment>
<keyword evidence="10" id="KW-0328">Glycosyltransferase</keyword>
<comment type="caution">
    <text evidence="30">The sequence shown here is derived from an EMBL/GenBank/DDBJ whole genome shotgun (WGS) entry which is preliminary data.</text>
</comment>
<gene>
    <name evidence="30" type="ORF">EDD66_1024</name>
</gene>
<dbReference type="GO" id="GO:0006508">
    <property type="term" value="P:proteolysis"/>
    <property type="evidence" value="ECO:0007669"/>
    <property type="project" value="UniProtKB-KW"/>
</dbReference>
<evidence type="ECO:0000256" key="23">
    <source>
        <dbReference type="ARBA" id="ARBA00044770"/>
    </source>
</evidence>
<protein>
    <recommendedName>
        <fullName evidence="7">Penicillin-binding protein 1A</fullName>
        <ecNumber evidence="23">2.4.99.28</ecNumber>
        <ecNumber evidence="6">3.4.16.4</ecNumber>
    </recommendedName>
</protein>
<evidence type="ECO:0000256" key="8">
    <source>
        <dbReference type="ARBA" id="ARBA00022645"/>
    </source>
</evidence>
<keyword evidence="9" id="KW-0645">Protease</keyword>
<dbReference type="GO" id="GO:0008658">
    <property type="term" value="F:penicillin binding"/>
    <property type="evidence" value="ECO:0007669"/>
    <property type="project" value="InterPro"/>
</dbReference>
<dbReference type="Proteomes" id="UP000273083">
    <property type="component" value="Unassembled WGS sequence"/>
</dbReference>
<evidence type="ECO:0000256" key="10">
    <source>
        <dbReference type="ARBA" id="ARBA00022676"/>
    </source>
</evidence>
<evidence type="ECO:0000256" key="7">
    <source>
        <dbReference type="ARBA" id="ARBA00018638"/>
    </source>
</evidence>
<evidence type="ECO:0000256" key="4">
    <source>
        <dbReference type="ARBA" id="ARBA00007090"/>
    </source>
</evidence>
<evidence type="ECO:0000256" key="17">
    <source>
        <dbReference type="ARBA" id="ARBA00022989"/>
    </source>
</evidence>
<keyword evidence="20" id="KW-0511">Multifunctional enzyme</keyword>
<keyword evidence="16" id="KW-0573">Peptidoglycan synthesis</keyword>
<evidence type="ECO:0000256" key="15">
    <source>
        <dbReference type="ARBA" id="ARBA00022968"/>
    </source>
</evidence>
<dbReference type="SUPFAM" id="SSF56601">
    <property type="entry name" value="beta-lactamase/transpeptidase-like"/>
    <property type="match status" value="1"/>
</dbReference>
<evidence type="ECO:0000256" key="26">
    <source>
        <dbReference type="SAM" id="MobiDB-lite"/>
    </source>
</evidence>
<evidence type="ECO:0000256" key="1">
    <source>
        <dbReference type="ARBA" id="ARBA00002624"/>
    </source>
</evidence>
<dbReference type="InterPro" id="IPR001460">
    <property type="entry name" value="PCN-bd_Tpept"/>
</dbReference>
<dbReference type="GO" id="GO:0008955">
    <property type="term" value="F:peptidoglycan glycosyltransferase activity"/>
    <property type="evidence" value="ECO:0007669"/>
    <property type="project" value="UniProtKB-EC"/>
</dbReference>
<keyword evidence="15" id="KW-0735">Signal-anchor</keyword>
<keyword evidence="21" id="KW-0961">Cell wall biogenesis/degradation</keyword>
<dbReference type="SUPFAM" id="SSF53955">
    <property type="entry name" value="Lysozyme-like"/>
    <property type="match status" value="1"/>
</dbReference>
<dbReference type="InterPro" id="IPR023346">
    <property type="entry name" value="Lysozyme-like_dom_sf"/>
</dbReference>
<evidence type="ECO:0000259" key="29">
    <source>
        <dbReference type="Pfam" id="PF00912"/>
    </source>
</evidence>
<evidence type="ECO:0000256" key="16">
    <source>
        <dbReference type="ARBA" id="ARBA00022984"/>
    </source>
</evidence>
<dbReference type="Gene3D" id="1.10.3810.10">
    <property type="entry name" value="Biosynthetic peptidoglycan transglycosylase-like"/>
    <property type="match status" value="1"/>
</dbReference>
<dbReference type="Pfam" id="PF00905">
    <property type="entry name" value="Transpeptidase"/>
    <property type="match status" value="1"/>
</dbReference>
<keyword evidence="13" id="KW-0378">Hydrolase</keyword>
<evidence type="ECO:0000256" key="24">
    <source>
        <dbReference type="ARBA" id="ARBA00049902"/>
    </source>
</evidence>
<dbReference type="RefSeq" id="WP_123608064.1">
    <property type="nucleotide sequence ID" value="NZ_RJVG01000002.1"/>
</dbReference>
<comment type="catalytic activity">
    <reaction evidence="24">
        <text>[GlcNAc-(1-&gt;4)-Mur2Ac(oyl-L-Ala-gamma-D-Glu-L-Lys-D-Ala-D-Ala)](n)-di-trans,octa-cis-undecaprenyl diphosphate + beta-D-GlcNAc-(1-&gt;4)-Mur2Ac(oyl-L-Ala-gamma-D-Glu-L-Lys-D-Ala-D-Ala)-di-trans,octa-cis-undecaprenyl diphosphate = [GlcNAc-(1-&gt;4)-Mur2Ac(oyl-L-Ala-gamma-D-Glu-L-Lys-D-Ala-D-Ala)](n+1)-di-trans,octa-cis-undecaprenyl diphosphate + di-trans,octa-cis-undecaprenyl diphosphate + H(+)</text>
        <dbReference type="Rhea" id="RHEA:23708"/>
        <dbReference type="Rhea" id="RHEA-COMP:9602"/>
        <dbReference type="Rhea" id="RHEA-COMP:9603"/>
        <dbReference type="ChEBI" id="CHEBI:15378"/>
        <dbReference type="ChEBI" id="CHEBI:58405"/>
        <dbReference type="ChEBI" id="CHEBI:60033"/>
        <dbReference type="ChEBI" id="CHEBI:78435"/>
        <dbReference type="EC" id="2.4.99.28"/>
    </reaction>
</comment>
<keyword evidence="31" id="KW-1185">Reference proteome</keyword>
<comment type="similarity">
    <text evidence="4">In the C-terminal section; belongs to the transpeptidase family.</text>
</comment>
<dbReference type="AlphaFoldDB" id="A0A3N1XUR4"/>
<dbReference type="FunFam" id="1.10.3810.10:FF:000001">
    <property type="entry name" value="Penicillin-binding protein 1A"/>
    <property type="match status" value="1"/>
</dbReference>
<dbReference type="GO" id="GO:0009002">
    <property type="term" value="F:serine-type D-Ala-D-Ala carboxypeptidase activity"/>
    <property type="evidence" value="ECO:0007669"/>
    <property type="project" value="UniProtKB-EC"/>
</dbReference>
<dbReference type="EMBL" id="RJVG01000002">
    <property type="protein sequence ID" value="ROR30353.1"/>
    <property type="molecule type" value="Genomic_DNA"/>
</dbReference>
<comment type="subcellular location">
    <subcellularLocation>
        <location evidence="2">Cell membrane</location>
        <topology evidence="2">Single-pass type II membrane protein</topology>
    </subcellularLocation>
</comment>
<dbReference type="GO" id="GO:0046677">
    <property type="term" value="P:response to antibiotic"/>
    <property type="evidence" value="ECO:0007669"/>
    <property type="project" value="UniProtKB-KW"/>
</dbReference>
<dbReference type="GO" id="GO:0005886">
    <property type="term" value="C:plasma membrane"/>
    <property type="evidence" value="ECO:0007669"/>
    <property type="project" value="UniProtKB-SubCell"/>
</dbReference>
<dbReference type="InterPro" id="IPR001264">
    <property type="entry name" value="Glyco_trans_51"/>
</dbReference>
<keyword evidence="18 27" id="KW-0472">Membrane</keyword>
<dbReference type="InterPro" id="IPR036950">
    <property type="entry name" value="PBP_transglycosylase"/>
</dbReference>
<accession>A0A3N1XUR4</accession>
<evidence type="ECO:0000256" key="12">
    <source>
        <dbReference type="ARBA" id="ARBA00022692"/>
    </source>
</evidence>
<comment type="pathway">
    <text evidence="25">Glycan biosynthesis.</text>
</comment>
<evidence type="ECO:0000256" key="22">
    <source>
        <dbReference type="ARBA" id="ARBA00034000"/>
    </source>
</evidence>
<dbReference type="UniPathway" id="UPA00219"/>
<keyword evidence="12 27" id="KW-0812">Transmembrane</keyword>
<evidence type="ECO:0000256" key="18">
    <source>
        <dbReference type="ARBA" id="ARBA00023136"/>
    </source>
</evidence>
<comment type="pathway">
    <text evidence="3">Cell wall biogenesis; peptidoglycan biosynthesis.</text>
</comment>
<comment type="function">
    <text evidence="1">Cell wall formation. Synthesis of cross-linked peptidoglycan from the lipid intermediates. The enzyme has a penicillin-insensitive transglycosylase N-terminal domain (formation of linear glycan strands) and a penicillin-sensitive transpeptidase C-terminal domain (cross-linking of the peptide subunits).</text>
</comment>
<dbReference type="GO" id="GO:0008360">
    <property type="term" value="P:regulation of cell shape"/>
    <property type="evidence" value="ECO:0007669"/>
    <property type="project" value="UniProtKB-KW"/>
</dbReference>
<proteinExistence type="inferred from homology"/>
<name>A0A3N1XUR4_9FIRM</name>
<dbReference type="OrthoDB" id="9766909at2"/>
<evidence type="ECO:0000256" key="5">
    <source>
        <dbReference type="ARBA" id="ARBA00007739"/>
    </source>
</evidence>
<feature type="region of interest" description="Disordered" evidence="26">
    <location>
        <begin position="848"/>
        <end position="910"/>
    </location>
</feature>
<keyword evidence="11" id="KW-0808">Transferase</keyword>
<evidence type="ECO:0000256" key="20">
    <source>
        <dbReference type="ARBA" id="ARBA00023268"/>
    </source>
</evidence>
<dbReference type="PANTHER" id="PTHR32282:SF33">
    <property type="entry name" value="PEPTIDOGLYCAN GLYCOSYLTRANSFERASE"/>
    <property type="match status" value="1"/>
</dbReference>
<evidence type="ECO:0000313" key="30">
    <source>
        <dbReference type="EMBL" id="ROR30353.1"/>
    </source>
</evidence>
<evidence type="ECO:0000256" key="2">
    <source>
        <dbReference type="ARBA" id="ARBA00004401"/>
    </source>
</evidence>
<keyword evidence="14" id="KW-0133">Cell shape</keyword>
<dbReference type="Gene3D" id="3.40.710.10">
    <property type="entry name" value="DD-peptidase/beta-lactamase superfamily"/>
    <property type="match status" value="2"/>
</dbReference>
<reference evidence="30 31" key="1">
    <citation type="submission" date="2018-11" db="EMBL/GenBank/DDBJ databases">
        <title>Genomic Encyclopedia of Type Strains, Phase IV (KMG-IV): sequencing the most valuable type-strain genomes for metagenomic binning, comparative biology and taxonomic classification.</title>
        <authorList>
            <person name="Goeker M."/>
        </authorList>
    </citation>
    <scope>NUCLEOTIDE SEQUENCE [LARGE SCALE GENOMIC DNA]</scope>
    <source>
        <strain evidence="30 31">DSM 26537</strain>
    </source>
</reference>
<feature type="domain" description="Penicillin-binding protein transpeptidase" evidence="28">
    <location>
        <begin position="441"/>
        <end position="695"/>
    </location>
</feature>
<feature type="transmembrane region" description="Helical" evidence="27">
    <location>
        <begin position="30"/>
        <end position="53"/>
    </location>
</feature>
<dbReference type="NCBIfam" id="TIGR02074">
    <property type="entry name" value="PBP_1a_fam"/>
    <property type="match status" value="1"/>
</dbReference>
<keyword evidence="8" id="KW-0121">Carboxypeptidase</keyword>
<dbReference type="Pfam" id="PF00912">
    <property type="entry name" value="Transgly"/>
    <property type="match status" value="1"/>
</dbReference>
<dbReference type="EC" id="3.4.16.4" evidence="6"/>
<organism evidence="30 31">
    <name type="scientific">Mobilisporobacter senegalensis</name>
    <dbReference type="NCBI Taxonomy" id="1329262"/>
    <lineage>
        <taxon>Bacteria</taxon>
        <taxon>Bacillati</taxon>
        <taxon>Bacillota</taxon>
        <taxon>Clostridia</taxon>
        <taxon>Lachnospirales</taxon>
        <taxon>Lachnospiraceae</taxon>
        <taxon>Mobilisporobacter</taxon>
    </lineage>
</organism>
<dbReference type="PANTHER" id="PTHR32282">
    <property type="entry name" value="BINDING PROTEIN TRANSPEPTIDASE, PUTATIVE-RELATED"/>
    <property type="match status" value="1"/>
</dbReference>
<evidence type="ECO:0000256" key="19">
    <source>
        <dbReference type="ARBA" id="ARBA00023251"/>
    </source>
</evidence>
<dbReference type="EC" id="2.4.99.28" evidence="23"/>
<keyword evidence="19" id="KW-0046">Antibiotic resistance</keyword>
<comment type="similarity">
    <text evidence="5">In the N-terminal section; belongs to the glycosyltransferase 51 family.</text>
</comment>
<keyword evidence="17 27" id="KW-1133">Transmembrane helix</keyword>
<evidence type="ECO:0000256" key="3">
    <source>
        <dbReference type="ARBA" id="ARBA00004752"/>
    </source>
</evidence>